<dbReference type="AlphaFoldDB" id="A0A2G0Q2K2"/>
<accession>A0A2G0Q2K2</accession>
<protein>
    <submittedName>
        <fullName evidence="2">Uncharacterized protein</fullName>
    </submittedName>
</protein>
<evidence type="ECO:0000313" key="1">
    <source>
        <dbReference type="EMBL" id="AOM39690.1"/>
    </source>
</evidence>
<evidence type="ECO:0000313" key="4">
    <source>
        <dbReference type="Proteomes" id="UP000225433"/>
    </source>
</evidence>
<reference evidence="1 3" key="1">
    <citation type="submission" date="2016-06" db="EMBL/GenBank/DDBJ databases">
        <title>Bacterial characters and pathogenicity of Xenorhabdus hominickii from an entomopathogenic nematode, Steinernema monticolum.</title>
        <authorList>
            <person name="Park Y."/>
            <person name="Kim Y."/>
        </authorList>
    </citation>
    <scope>NUCLEOTIDE SEQUENCE [LARGE SCALE GENOMIC DNA]</scope>
    <source>
        <strain evidence="1 3">ANU1</strain>
    </source>
</reference>
<evidence type="ECO:0000313" key="3">
    <source>
        <dbReference type="Proteomes" id="UP000094600"/>
    </source>
</evidence>
<dbReference type="OrthoDB" id="3035540at2"/>
<name>A0A2G0Q2K2_XENHO</name>
<sequence>MFLTNDPFSIKKELDEFKRIVGSVIKNGNDINLMTSMIKQAMLYNLILLNRESLNNKSYVNGIIYDILNAIISIMNGRERYVHLNIRSMIEHVSRIALNKKYKGGDFDGTVRRKDFEFLKKEKNHSKSNWKYLHDCYIRSCYYIHSSPKADLNFTATFNELVNDDYKTVKSKQIINLHKIISSITNIFLLYFSSEVSDVFFRTQKELKFLLGNSLYKTYQEITL</sequence>
<gene>
    <name evidence="1" type="ORF">A9255_03245</name>
    <name evidence="2" type="ORF">Xhom_03445</name>
</gene>
<dbReference type="Proteomes" id="UP000225433">
    <property type="component" value="Unassembled WGS sequence"/>
</dbReference>
<dbReference type="RefSeq" id="WP_069315442.1">
    <property type="nucleotide sequence ID" value="NZ_CAWNQJ010000090.1"/>
</dbReference>
<dbReference type="KEGG" id="xho:A9255_03245"/>
<dbReference type="EMBL" id="CP016176">
    <property type="protein sequence ID" value="AOM39690.1"/>
    <property type="molecule type" value="Genomic_DNA"/>
</dbReference>
<dbReference type="STRING" id="351679.A9255_03245"/>
<reference evidence="2 4" key="2">
    <citation type="journal article" date="2017" name="Nat. Microbiol.">
        <title>Natural product diversity associated with the nematode symbionts Photorhabdus and Xenorhabdus.</title>
        <authorList>
            <person name="Tobias N.J."/>
            <person name="Wolff H."/>
            <person name="Djahanschiri B."/>
            <person name="Grundmann F."/>
            <person name="Kronenwerth M."/>
            <person name="Shi Y.M."/>
            <person name="Simonyi S."/>
            <person name="Grun P."/>
            <person name="Shapiro-Ilan D."/>
            <person name="Pidot S.J."/>
            <person name="Stinear T.P."/>
            <person name="Ebersberger I."/>
            <person name="Bode H.B."/>
        </authorList>
    </citation>
    <scope>NUCLEOTIDE SEQUENCE [LARGE SCALE GENOMIC DNA]</scope>
    <source>
        <strain evidence="2 4">DSM 17903</strain>
    </source>
</reference>
<dbReference type="EMBL" id="NJAI01000006">
    <property type="protein sequence ID" value="PHM53447.1"/>
    <property type="molecule type" value="Genomic_DNA"/>
</dbReference>
<dbReference type="Proteomes" id="UP000094600">
    <property type="component" value="Chromosome"/>
</dbReference>
<evidence type="ECO:0000313" key="2">
    <source>
        <dbReference type="EMBL" id="PHM53447.1"/>
    </source>
</evidence>
<keyword evidence="3" id="KW-1185">Reference proteome</keyword>
<proteinExistence type="predicted"/>
<organism evidence="2 4">
    <name type="scientific">Xenorhabdus hominickii</name>
    <dbReference type="NCBI Taxonomy" id="351679"/>
    <lineage>
        <taxon>Bacteria</taxon>
        <taxon>Pseudomonadati</taxon>
        <taxon>Pseudomonadota</taxon>
        <taxon>Gammaproteobacteria</taxon>
        <taxon>Enterobacterales</taxon>
        <taxon>Morganellaceae</taxon>
        <taxon>Xenorhabdus</taxon>
    </lineage>
</organism>